<dbReference type="Proteomes" id="UP001307849">
    <property type="component" value="Unassembled WGS sequence"/>
</dbReference>
<accession>A0AAN8RUX8</accession>
<name>A0AAN8RUX8_9PEZI</name>
<proteinExistence type="predicted"/>
<organism evidence="2 3">
    <name type="scientific">Arthrobotrys conoides</name>
    <dbReference type="NCBI Taxonomy" id="74498"/>
    <lineage>
        <taxon>Eukaryota</taxon>
        <taxon>Fungi</taxon>
        <taxon>Dikarya</taxon>
        <taxon>Ascomycota</taxon>
        <taxon>Pezizomycotina</taxon>
        <taxon>Orbiliomycetes</taxon>
        <taxon>Orbiliales</taxon>
        <taxon>Orbiliaceae</taxon>
        <taxon>Arthrobotrys</taxon>
    </lineage>
</organism>
<gene>
    <name evidence="2" type="ORF">TWF506_002573</name>
</gene>
<keyword evidence="3" id="KW-1185">Reference proteome</keyword>
<evidence type="ECO:0000313" key="2">
    <source>
        <dbReference type="EMBL" id="KAK6504372.1"/>
    </source>
</evidence>
<dbReference type="AlphaFoldDB" id="A0AAN8RUX8"/>
<evidence type="ECO:0000313" key="3">
    <source>
        <dbReference type="Proteomes" id="UP001307849"/>
    </source>
</evidence>
<feature type="compositionally biased region" description="Basic residues" evidence="1">
    <location>
        <begin position="42"/>
        <end position="55"/>
    </location>
</feature>
<feature type="compositionally biased region" description="Basic and acidic residues" evidence="1">
    <location>
        <begin position="26"/>
        <end position="41"/>
    </location>
</feature>
<sequence>MGIFSGWTDEKKNEADANVESLYHSEELKKRGARPLVDDKRNRRRLKDRKEKKKPPGPEQEEQDREERRKWK</sequence>
<reference evidence="2 3" key="1">
    <citation type="submission" date="2019-10" db="EMBL/GenBank/DDBJ databases">
        <authorList>
            <person name="Palmer J.M."/>
        </authorList>
    </citation>
    <scope>NUCLEOTIDE SEQUENCE [LARGE SCALE GENOMIC DNA]</scope>
    <source>
        <strain evidence="2 3">TWF506</strain>
    </source>
</reference>
<feature type="region of interest" description="Disordered" evidence="1">
    <location>
        <begin position="26"/>
        <end position="72"/>
    </location>
</feature>
<protein>
    <submittedName>
        <fullName evidence="2">Uncharacterized protein</fullName>
    </submittedName>
</protein>
<dbReference type="EMBL" id="JAVHJM010000010">
    <property type="protein sequence ID" value="KAK6504372.1"/>
    <property type="molecule type" value="Genomic_DNA"/>
</dbReference>
<evidence type="ECO:0000256" key="1">
    <source>
        <dbReference type="SAM" id="MobiDB-lite"/>
    </source>
</evidence>
<comment type="caution">
    <text evidence="2">The sequence shown here is derived from an EMBL/GenBank/DDBJ whole genome shotgun (WGS) entry which is preliminary data.</text>
</comment>